<evidence type="ECO:0000313" key="3">
    <source>
        <dbReference type="EMBL" id="MBB4246207.1"/>
    </source>
</evidence>
<keyword evidence="2" id="KW-0732">Signal</keyword>
<evidence type="ECO:0000256" key="2">
    <source>
        <dbReference type="SAM" id="SignalP"/>
    </source>
</evidence>
<proteinExistence type="predicted"/>
<protein>
    <submittedName>
        <fullName evidence="3">Uncharacterized protein</fullName>
    </submittedName>
</protein>
<keyword evidence="4" id="KW-1185">Reference proteome</keyword>
<dbReference type="EMBL" id="JACIGE010000002">
    <property type="protein sequence ID" value="MBB4246207.1"/>
    <property type="molecule type" value="Genomic_DNA"/>
</dbReference>
<name>A0A840FVT7_RHOTE</name>
<dbReference type="AlphaFoldDB" id="A0A840FVT7"/>
<comment type="caution">
    <text evidence="3">The sequence shown here is derived from an EMBL/GenBank/DDBJ whole genome shotgun (WGS) entry which is preliminary data.</text>
</comment>
<sequence length="337" mass="36824">MRTLLVCLLALFNIQASAENWQQIDTGFAFDTDSLSQVKDDGSEWEATWRISRYGRTTTTTGRLQCGLEMVSPLRSFANWDDPVMAKLGGTAIDYLSRTQQQGSKPPSPLSEQDTRAANQFPTPSSSEGKLLARLCQFDQGPKIKAVKELLRRGCKEGSAAYLCRMTDADFLEYANLVSRIQLAEYACNMGRERLSSISYGWLRALARCQDSAGGCRGLLSLQVSGVSQDLSAAMQGGTCAYLAGAQAQIDADEAKNAAWDTYRKCVSAKIITLDDGRSPADVIARGVFAQCRSQSPVSNMYEPGQSVIDLLTGRILEERQARRTSPKSRSAPKVEG</sequence>
<accession>A0A840FVT7</accession>
<evidence type="ECO:0000313" key="4">
    <source>
        <dbReference type="Proteomes" id="UP000587070"/>
    </source>
</evidence>
<organism evidence="3 4">
    <name type="scientific">Rhodocyclus tenuis</name>
    <name type="common">Rhodospirillum tenue</name>
    <dbReference type="NCBI Taxonomy" id="1066"/>
    <lineage>
        <taxon>Bacteria</taxon>
        <taxon>Pseudomonadati</taxon>
        <taxon>Pseudomonadota</taxon>
        <taxon>Betaproteobacteria</taxon>
        <taxon>Rhodocyclales</taxon>
        <taxon>Rhodocyclaceae</taxon>
        <taxon>Rhodocyclus</taxon>
    </lineage>
</organism>
<evidence type="ECO:0000256" key="1">
    <source>
        <dbReference type="SAM" id="MobiDB-lite"/>
    </source>
</evidence>
<feature type="region of interest" description="Disordered" evidence="1">
    <location>
        <begin position="99"/>
        <end position="126"/>
    </location>
</feature>
<dbReference type="Proteomes" id="UP000587070">
    <property type="component" value="Unassembled WGS sequence"/>
</dbReference>
<reference evidence="3 4" key="1">
    <citation type="submission" date="2020-08" db="EMBL/GenBank/DDBJ databases">
        <title>Genome sequencing of Purple Non-Sulfur Bacteria from various extreme environments.</title>
        <authorList>
            <person name="Mayer M."/>
        </authorList>
    </citation>
    <scope>NUCLEOTIDE SEQUENCE [LARGE SCALE GENOMIC DNA]</scope>
    <source>
        <strain evidence="3 4">2761</strain>
    </source>
</reference>
<feature type="chain" id="PRO_5032873839" evidence="2">
    <location>
        <begin position="19"/>
        <end position="337"/>
    </location>
</feature>
<feature type="signal peptide" evidence="2">
    <location>
        <begin position="1"/>
        <end position="18"/>
    </location>
</feature>
<gene>
    <name evidence="3" type="ORF">GGD90_000564</name>
</gene>
<dbReference type="RefSeq" id="WP_153115760.1">
    <property type="nucleotide sequence ID" value="NZ_JACIGE010000002.1"/>
</dbReference>